<organism evidence="1 2">
    <name type="scientific">Lentithecium fluviatile CBS 122367</name>
    <dbReference type="NCBI Taxonomy" id="1168545"/>
    <lineage>
        <taxon>Eukaryota</taxon>
        <taxon>Fungi</taxon>
        <taxon>Dikarya</taxon>
        <taxon>Ascomycota</taxon>
        <taxon>Pezizomycotina</taxon>
        <taxon>Dothideomycetes</taxon>
        <taxon>Pleosporomycetidae</taxon>
        <taxon>Pleosporales</taxon>
        <taxon>Massarineae</taxon>
        <taxon>Lentitheciaceae</taxon>
        <taxon>Lentithecium</taxon>
    </lineage>
</organism>
<dbReference type="GO" id="GO:0005506">
    <property type="term" value="F:iron ion binding"/>
    <property type="evidence" value="ECO:0007669"/>
    <property type="project" value="InterPro"/>
</dbReference>
<protein>
    <submittedName>
        <fullName evidence="1">Uncharacterized protein</fullName>
    </submittedName>
</protein>
<sequence>MVFGTSFSMQTGQVNRSYVGVSLDALWGLNTRIECGHGGIQGALSPASRVKNSETFWNKDKDSWDSLMVAKDPITGQSFTSTDLHREAAIVISVASHPSFSFIPERWLARSTDNAPEEMTNLATQESRKKVNDAYCAFSVGPISFPGKSTAYHHMMVLFAKMVWQFEFKRAPTPRGYENKRMGRAISQAIHDEYPLRDTFSAEADGPWVQFRRRV</sequence>
<evidence type="ECO:0000313" key="1">
    <source>
        <dbReference type="EMBL" id="KAF2680748.1"/>
    </source>
</evidence>
<dbReference type="SUPFAM" id="SSF48264">
    <property type="entry name" value="Cytochrome P450"/>
    <property type="match status" value="1"/>
</dbReference>
<dbReference type="GO" id="GO:0020037">
    <property type="term" value="F:heme binding"/>
    <property type="evidence" value="ECO:0007669"/>
    <property type="project" value="InterPro"/>
</dbReference>
<name>A0A6G1IRL8_9PLEO</name>
<dbReference type="InterPro" id="IPR036396">
    <property type="entry name" value="Cyt_P450_sf"/>
</dbReference>
<keyword evidence="2" id="KW-1185">Reference proteome</keyword>
<dbReference type="GO" id="GO:0016705">
    <property type="term" value="F:oxidoreductase activity, acting on paired donors, with incorporation or reduction of molecular oxygen"/>
    <property type="evidence" value="ECO:0007669"/>
    <property type="project" value="InterPro"/>
</dbReference>
<dbReference type="AlphaFoldDB" id="A0A6G1IRL8"/>
<dbReference type="Gene3D" id="1.10.630.10">
    <property type="entry name" value="Cytochrome P450"/>
    <property type="match status" value="1"/>
</dbReference>
<dbReference type="Proteomes" id="UP000799291">
    <property type="component" value="Unassembled WGS sequence"/>
</dbReference>
<proteinExistence type="predicted"/>
<dbReference type="GO" id="GO:0004497">
    <property type="term" value="F:monooxygenase activity"/>
    <property type="evidence" value="ECO:0007669"/>
    <property type="project" value="InterPro"/>
</dbReference>
<gene>
    <name evidence="1" type="ORF">K458DRAFT_406914</name>
</gene>
<evidence type="ECO:0000313" key="2">
    <source>
        <dbReference type="Proteomes" id="UP000799291"/>
    </source>
</evidence>
<dbReference type="EMBL" id="MU005594">
    <property type="protein sequence ID" value="KAF2680748.1"/>
    <property type="molecule type" value="Genomic_DNA"/>
</dbReference>
<reference evidence="1" key="1">
    <citation type="journal article" date="2020" name="Stud. Mycol.">
        <title>101 Dothideomycetes genomes: a test case for predicting lifestyles and emergence of pathogens.</title>
        <authorList>
            <person name="Haridas S."/>
            <person name="Albert R."/>
            <person name="Binder M."/>
            <person name="Bloem J."/>
            <person name="Labutti K."/>
            <person name="Salamov A."/>
            <person name="Andreopoulos B."/>
            <person name="Baker S."/>
            <person name="Barry K."/>
            <person name="Bills G."/>
            <person name="Bluhm B."/>
            <person name="Cannon C."/>
            <person name="Castanera R."/>
            <person name="Culley D."/>
            <person name="Daum C."/>
            <person name="Ezra D."/>
            <person name="Gonzalez J."/>
            <person name="Henrissat B."/>
            <person name="Kuo A."/>
            <person name="Liang C."/>
            <person name="Lipzen A."/>
            <person name="Lutzoni F."/>
            <person name="Magnuson J."/>
            <person name="Mondo S."/>
            <person name="Nolan M."/>
            <person name="Ohm R."/>
            <person name="Pangilinan J."/>
            <person name="Park H.-J."/>
            <person name="Ramirez L."/>
            <person name="Alfaro M."/>
            <person name="Sun H."/>
            <person name="Tritt A."/>
            <person name="Yoshinaga Y."/>
            <person name="Zwiers L.-H."/>
            <person name="Turgeon B."/>
            <person name="Goodwin S."/>
            <person name="Spatafora J."/>
            <person name="Crous P."/>
            <person name="Grigoriev I."/>
        </authorList>
    </citation>
    <scope>NUCLEOTIDE SEQUENCE</scope>
    <source>
        <strain evidence="1">CBS 122367</strain>
    </source>
</reference>
<accession>A0A6G1IRL8</accession>